<evidence type="ECO:0000256" key="3">
    <source>
        <dbReference type="ARBA" id="ARBA00023270"/>
    </source>
</evidence>
<keyword evidence="2 4" id="KW-0456">Lyase</keyword>
<dbReference type="SUPFAM" id="SSF51569">
    <property type="entry name" value="Aldolase"/>
    <property type="match status" value="1"/>
</dbReference>
<dbReference type="Proteomes" id="UP000824151">
    <property type="component" value="Unassembled WGS sequence"/>
</dbReference>
<dbReference type="Pfam" id="PF00701">
    <property type="entry name" value="DHDPS"/>
    <property type="match status" value="1"/>
</dbReference>
<name>A0A9D1S3P2_9MICC</name>
<dbReference type="CDD" id="cd00408">
    <property type="entry name" value="DHDPS-like"/>
    <property type="match status" value="1"/>
</dbReference>
<dbReference type="InterPro" id="IPR002220">
    <property type="entry name" value="DapA-like"/>
</dbReference>
<dbReference type="SMART" id="SM01130">
    <property type="entry name" value="DHDPS"/>
    <property type="match status" value="1"/>
</dbReference>
<comment type="caution">
    <text evidence="7">The sequence shown here is derived from an EMBL/GenBank/DDBJ whole genome shotgun (WGS) entry which is preliminary data.</text>
</comment>
<evidence type="ECO:0000256" key="5">
    <source>
        <dbReference type="PIRSR" id="PIRSR001365-1"/>
    </source>
</evidence>
<dbReference type="PANTHER" id="PTHR12128:SF66">
    <property type="entry name" value="4-HYDROXY-2-OXOGLUTARATE ALDOLASE, MITOCHONDRIAL"/>
    <property type="match status" value="1"/>
</dbReference>
<protein>
    <submittedName>
        <fullName evidence="7">Dihydrodipicolinate synthase family protein</fullName>
    </submittedName>
</protein>
<sequence>MQTPLVITATPTLMKSDQTLDLAATTEHLAWLKEQGVNAVFAAGTTGEFPALSDDERLQVLEATLGVFSADQVFFHVGAPSAYQAVELTKRAVQQGATKLAAVTPYYQPAPEPEVVDYYRQLVEAAGSAQVYAYLFEARTGTSSRPEILAELAALGVAGVKISGESDESVAAYLAARPEGFAVYSGNDVSFGWLASAGGDGIVSGVSSVYPEPFIALREALAADDDAAAKGSQHRIERAVAAVRAGSLTHLKAGVSARGFSAGPVRSAVSPAPREDVEHIAALVGELASV</sequence>
<feature type="binding site" evidence="6">
    <location>
        <position position="203"/>
    </location>
    <ligand>
        <name>pyruvate</name>
        <dbReference type="ChEBI" id="CHEBI:15361"/>
    </ligand>
</feature>
<gene>
    <name evidence="7" type="ORF">H9871_05005</name>
</gene>
<dbReference type="InterPro" id="IPR020624">
    <property type="entry name" value="Schiff_base-form_aldolases_CS"/>
</dbReference>
<evidence type="ECO:0000256" key="1">
    <source>
        <dbReference type="ARBA" id="ARBA00007592"/>
    </source>
</evidence>
<comment type="similarity">
    <text evidence="1 4">Belongs to the DapA family.</text>
</comment>
<proteinExistence type="inferred from homology"/>
<evidence type="ECO:0000256" key="2">
    <source>
        <dbReference type="ARBA" id="ARBA00023239"/>
    </source>
</evidence>
<dbReference type="GO" id="GO:0008840">
    <property type="term" value="F:4-hydroxy-tetrahydrodipicolinate synthase activity"/>
    <property type="evidence" value="ECO:0007669"/>
    <property type="project" value="TreeGrafter"/>
</dbReference>
<dbReference type="PRINTS" id="PR00146">
    <property type="entry name" value="DHPICSNTHASE"/>
</dbReference>
<dbReference type="PANTHER" id="PTHR12128">
    <property type="entry name" value="DIHYDRODIPICOLINATE SYNTHASE"/>
    <property type="match status" value="1"/>
</dbReference>
<evidence type="ECO:0000313" key="8">
    <source>
        <dbReference type="Proteomes" id="UP000824151"/>
    </source>
</evidence>
<keyword evidence="3" id="KW-0704">Schiff base</keyword>
<dbReference type="AlphaFoldDB" id="A0A9D1S3P2"/>
<feature type="binding site" evidence="6">
    <location>
        <position position="46"/>
    </location>
    <ligand>
        <name>pyruvate</name>
        <dbReference type="ChEBI" id="CHEBI:15361"/>
    </ligand>
</feature>
<dbReference type="PIRSF" id="PIRSF001365">
    <property type="entry name" value="DHDPS"/>
    <property type="match status" value="1"/>
</dbReference>
<dbReference type="EMBL" id="DXGD01000181">
    <property type="protein sequence ID" value="HIW99482.1"/>
    <property type="molecule type" value="Genomic_DNA"/>
</dbReference>
<dbReference type="Gene3D" id="3.20.20.70">
    <property type="entry name" value="Aldolase class I"/>
    <property type="match status" value="1"/>
</dbReference>
<evidence type="ECO:0000313" key="7">
    <source>
        <dbReference type="EMBL" id="HIW99482.1"/>
    </source>
</evidence>
<evidence type="ECO:0000256" key="6">
    <source>
        <dbReference type="PIRSR" id="PIRSR001365-2"/>
    </source>
</evidence>
<evidence type="ECO:0000256" key="4">
    <source>
        <dbReference type="PIRNR" id="PIRNR001365"/>
    </source>
</evidence>
<dbReference type="InterPro" id="IPR013785">
    <property type="entry name" value="Aldolase_TIM"/>
</dbReference>
<feature type="active site" description="Proton donor/acceptor" evidence="5">
    <location>
        <position position="134"/>
    </location>
</feature>
<accession>A0A9D1S3P2</accession>
<reference evidence="7" key="1">
    <citation type="journal article" date="2021" name="PeerJ">
        <title>Extensive microbial diversity within the chicken gut microbiome revealed by metagenomics and culture.</title>
        <authorList>
            <person name="Gilroy R."/>
            <person name="Ravi A."/>
            <person name="Getino M."/>
            <person name="Pursley I."/>
            <person name="Horton D.L."/>
            <person name="Alikhan N.F."/>
            <person name="Baker D."/>
            <person name="Gharbi K."/>
            <person name="Hall N."/>
            <person name="Watson M."/>
            <person name="Adriaenssens E.M."/>
            <person name="Foster-Nyarko E."/>
            <person name="Jarju S."/>
            <person name="Secka A."/>
            <person name="Antonio M."/>
            <person name="Oren A."/>
            <person name="Chaudhuri R.R."/>
            <person name="La Ragione R."/>
            <person name="Hildebrand F."/>
            <person name="Pallen M.J."/>
        </authorList>
    </citation>
    <scope>NUCLEOTIDE SEQUENCE</scope>
    <source>
        <strain evidence="7">ChiHejej3B27-3195</strain>
    </source>
</reference>
<reference evidence="7" key="2">
    <citation type="submission" date="2021-04" db="EMBL/GenBank/DDBJ databases">
        <authorList>
            <person name="Gilroy R."/>
        </authorList>
    </citation>
    <scope>NUCLEOTIDE SEQUENCE</scope>
    <source>
        <strain evidence="7">ChiHejej3B27-3195</strain>
    </source>
</reference>
<feature type="active site" description="Schiff-base intermediate with substrate" evidence="5">
    <location>
        <position position="161"/>
    </location>
</feature>
<dbReference type="PROSITE" id="PS00665">
    <property type="entry name" value="DHDPS_1"/>
    <property type="match status" value="1"/>
</dbReference>
<organism evidence="7 8">
    <name type="scientific">Candidatus Nesterenkonia stercoripullorum</name>
    <dbReference type="NCBI Taxonomy" id="2838701"/>
    <lineage>
        <taxon>Bacteria</taxon>
        <taxon>Bacillati</taxon>
        <taxon>Actinomycetota</taxon>
        <taxon>Actinomycetes</taxon>
        <taxon>Micrococcales</taxon>
        <taxon>Micrococcaceae</taxon>
        <taxon>Nesterenkonia</taxon>
    </lineage>
</organism>